<evidence type="ECO:0000313" key="4">
    <source>
        <dbReference type="Proteomes" id="UP000217289"/>
    </source>
</evidence>
<accession>A0A250IK52</accession>
<gene>
    <name evidence="3" type="ORF">MEBOL_005630</name>
</gene>
<keyword evidence="2" id="KW-0472">Membrane</keyword>
<evidence type="ECO:0000313" key="3">
    <source>
        <dbReference type="EMBL" id="ATB32154.1"/>
    </source>
</evidence>
<feature type="transmembrane region" description="Helical" evidence="2">
    <location>
        <begin position="79"/>
        <end position="98"/>
    </location>
</feature>
<name>A0A250IK52_9BACT</name>
<feature type="transmembrane region" description="Helical" evidence="2">
    <location>
        <begin position="118"/>
        <end position="138"/>
    </location>
</feature>
<proteinExistence type="predicted"/>
<dbReference type="EMBL" id="CP022163">
    <property type="protein sequence ID" value="ATB32154.1"/>
    <property type="molecule type" value="Genomic_DNA"/>
</dbReference>
<reference evidence="3 4" key="1">
    <citation type="submission" date="2017-06" db="EMBL/GenBank/DDBJ databases">
        <authorList>
            <person name="Kim H.J."/>
            <person name="Triplett B.A."/>
        </authorList>
    </citation>
    <scope>NUCLEOTIDE SEQUENCE [LARGE SCALE GENOMIC DNA]</scope>
    <source>
        <strain evidence="3 4">DSM 14713</strain>
    </source>
</reference>
<sequence length="179" mass="19020">MFGRLLLWARRNSRRALALLLAPGLVALAFDAAVAHWAGKDFDNRLQAIPVVYGGVGCLLMMAVCVPRSRAVFAWTARLVGVAGVLIGLAGTVFHVLQWWEELGGEYSAASLEGAFSVAPPLLAPLGFSGLGALLFFLPSTKLLLRLRVGSPISGGEGPLKHAGSREVSVSERDERRSA</sequence>
<dbReference type="RefSeq" id="WP_179956312.1">
    <property type="nucleotide sequence ID" value="NZ_CP022163.1"/>
</dbReference>
<keyword evidence="4" id="KW-1185">Reference proteome</keyword>
<feature type="transmembrane region" description="Helical" evidence="2">
    <location>
        <begin position="48"/>
        <end position="67"/>
    </location>
</feature>
<protein>
    <submittedName>
        <fullName evidence="3">Uncharacterized protein</fullName>
    </submittedName>
</protein>
<dbReference type="Proteomes" id="UP000217289">
    <property type="component" value="Chromosome"/>
</dbReference>
<evidence type="ECO:0000256" key="2">
    <source>
        <dbReference type="SAM" id="Phobius"/>
    </source>
</evidence>
<feature type="compositionally biased region" description="Basic and acidic residues" evidence="1">
    <location>
        <begin position="169"/>
        <end position="179"/>
    </location>
</feature>
<organism evidence="3 4">
    <name type="scientific">Melittangium boletus DSM 14713</name>
    <dbReference type="NCBI Taxonomy" id="1294270"/>
    <lineage>
        <taxon>Bacteria</taxon>
        <taxon>Pseudomonadati</taxon>
        <taxon>Myxococcota</taxon>
        <taxon>Myxococcia</taxon>
        <taxon>Myxococcales</taxon>
        <taxon>Cystobacterineae</taxon>
        <taxon>Archangiaceae</taxon>
        <taxon>Melittangium</taxon>
    </lineage>
</organism>
<feature type="region of interest" description="Disordered" evidence="1">
    <location>
        <begin position="158"/>
        <end position="179"/>
    </location>
</feature>
<keyword evidence="2" id="KW-1133">Transmembrane helix</keyword>
<dbReference type="KEGG" id="mbd:MEBOL_005630"/>
<dbReference type="AlphaFoldDB" id="A0A250IK52"/>
<evidence type="ECO:0000256" key="1">
    <source>
        <dbReference type="SAM" id="MobiDB-lite"/>
    </source>
</evidence>
<keyword evidence="2" id="KW-0812">Transmembrane</keyword>